<dbReference type="Gene3D" id="3.30.1490.40">
    <property type="match status" value="1"/>
</dbReference>
<feature type="region of interest" description="Disordered" evidence="5">
    <location>
        <begin position="1449"/>
        <end position="1498"/>
    </location>
</feature>
<dbReference type="SMART" id="SM00719">
    <property type="entry name" value="Plus3"/>
    <property type="match status" value="1"/>
</dbReference>
<protein>
    <recommendedName>
        <fullName evidence="12">Zinc finger CCCH domain-containing protein 44</fullName>
    </recommendedName>
</protein>
<evidence type="ECO:0000256" key="1">
    <source>
        <dbReference type="ARBA" id="ARBA00022723"/>
    </source>
</evidence>
<dbReference type="Gene3D" id="3.90.70.200">
    <property type="entry name" value="Plus-3 domain"/>
    <property type="match status" value="1"/>
</dbReference>
<feature type="compositionally biased region" description="Polar residues" evidence="5">
    <location>
        <begin position="807"/>
        <end position="820"/>
    </location>
</feature>
<dbReference type="CDD" id="cd10567">
    <property type="entry name" value="SWIB-MDM2_like"/>
    <property type="match status" value="1"/>
</dbReference>
<dbReference type="InterPro" id="IPR035445">
    <property type="entry name" value="GYF-like_dom_sf"/>
</dbReference>
<accession>A0AA89AQS1</accession>
<evidence type="ECO:0000256" key="3">
    <source>
        <dbReference type="ARBA" id="ARBA00022833"/>
    </source>
</evidence>
<dbReference type="InterPro" id="IPR003121">
    <property type="entry name" value="SWIB_MDM2_domain"/>
</dbReference>
<feature type="region of interest" description="Disordered" evidence="5">
    <location>
        <begin position="163"/>
        <end position="197"/>
    </location>
</feature>
<feature type="domain" description="DM2" evidence="9">
    <location>
        <begin position="214"/>
        <end position="297"/>
    </location>
</feature>
<evidence type="ECO:0000259" key="8">
    <source>
        <dbReference type="PROSITE" id="PS51360"/>
    </source>
</evidence>
<dbReference type="GO" id="GO:0008270">
    <property type="term" value="F:zinc ion binding"/>
    <property type="evidence" value="ECO:0007669"/>
    <property type="project" value="UniProtKB-KW"/>
</dbReference>
<dbReference type="InterPro" id="IPR003169">
    <property type="entry name" value="GYF"/>
</dbReference>
<feature type="region of interest" description="Disordered" evidence="5">
    <location>
        <begin position="899"/>
        <end position="992"/>
    </location>
</feature>
<evidence type="ECO:0000259" key="6">
    <source>
        <dbReference type="PROSITE" id="PS50103"/>
    </source>
</evidence>
<organism evidence="10 11">
    <name type="scientific">Escallonia herrerae</name>
    <dbReference type="NCBI Taxonomy" id="1293975"/>
    <lineage>
        <taxon>Eukaryota</taxon>
        <taxon>Viridiplantae</taxon>
        <taxon>Streptophyta</taxon>
        <taxon>Embryophyta</taxon>
        <taxon>Tracheophyta</taxon>
        <taxon>Spermatophyta</taxon>
        <taxon>Magnoliopsida</taxon>
        <taxon>eudicotyledons</taxon>
        <taxon>Gunneridae</taxon>
        <taxon>Pentapetalae</taxon>
        <taxon>asterids</taxon>
        <taxon>campanulids</taxon>
        <taxon>Escalloniales</taxon>
        <taxon>Escalloniaceae</taxon>
        <taxon>Escallonia</taxon>
    </lineage>
</organism>
<evidence type="ECO:0000256" key="5">
    <source>
        <dbReference type="SAM" id="MobiDB-lite"/>
    </source>
</evidence>
<dbReference type="InterPro" id="IPR036128">
    <property type="entry name" value="Plus3-like_sf"/>
</dbReference>
<dbReference type="SMART" id="SM00356">
    <property type="entry name" value="ZnF_C3H1"/>
    <property type="match status" value="1"/>
</dbReference>
<feature type="compositionally biased region" description="Polar residues" evidence="5">
    <location>
        <begin position="1401"/>
        <end position="1410"/>
    </location>
</feature>
<feature type="domain" description="Plus3" evidence="8">
    <location>
        <begin position="357"/>
        <end position="496"/>
    </location>
</feature>
<feature type="region of interest" description="Disordered" evidence="5">
    <location>
        <begin position="1524"/>
        <end position="1599"/>
    </location>
</feature>
<dbReference type="SMART" id="SM00444">
    <property type="entry name" value="GYF"/>
    <property type="match status" value="1"/>
</dbReference>
<feature type="compositionally biased region" description="Basic and acidic residues" evidence="5">
    <location>
        <begin position="163"/>
        <end position="174"/>
    </location>
</feature>
<feature type="region of interest" description="Disordered" evidence="5">
    <location>
        <begin position="1322"/>
        <end position="1379"/>
    </location>
</feature>
<evidence type="ECO:0000313" key="11">
    <source>
        <dbReference type="Proteomes" id="UP001188597"/>
    </source>
</evidence>
<keyword evidence="2 4" id="KW-0863">Zinc-finger</keyword>
<dbReference type="Pfam" id="PF02201">
    <property type="entry name" value="SWIB"/>
    <property type="match status" value="1"/>
</dbReference>
<reference evidence="10" key="1">
    <citation type="submission" date="2022-12" db="EMBL/GenBank/DDBJ databases">
        <title>Draft genome assemblies for two species of Escallonia (Escalloniales).</title>
        <authorList>
            <person name="Chanderbali A."/>
            <person name="Dervinis C."/>
            <person name="Anghel I."/>
            <person name="Soltis D."/>
            <person name="Soltis P."/>
            <person name="Zapata F."/>
        </authorList>
    </citation>
    <scope>NUCLEOTIDE SEQUENCE</scope>
    <source>
        <strain evidence="10">UCBG64.0493</strain>
        <tissue evidence="10">Leaf</tissue>
    </source>
</reference>
<dbReference type="InterPro" id="IPR036885">
    <property type="entry name" value="SWIB_MDM2_dom_sf"/>
</dbReference>
<gene>
    <name evidence="10" type="ORF">RJ639_011680</name>
</gene>
<feature type="region of interest" description="Disordered" evidence="5">
    <location>
        <begin position="767"/>
        <end position="786"/>
    </location>
</feature>
<dbReference type="PANTHER" id="PTHR46695:SF4">
    <property type="entry name" value="ZINC FINGER CCCH DOMAIN-CONTAINING PROTEIN 44"/>
    <property type="match status" value="1"/>
</dbReference>
<dbReference type="InterPro" id="IPR036855">
    <property type="entry name" value="Znf_CCCH_sf"/>
</dbReference>
<feature type="domain" description="C3H1-type" evidence="6">
    <location>
        <begin position="1676"/>
        <end position="1703"/>
    </location>
</feature>
<keyword evidence="1 4" id="KW-0479">Metal-binding</keyword>
<feature type="region of interest" description="Disordered" evidence="5">
    <location>
        <begin position="568"/>
        <end position="590"/>
    </location>
</feature>
<feature type="domain" description="GYF" evidence="7">
    <location>
        <begin position="652"/>
        <end position="705"/>
    </location>
</feature>
<dbReference type="PROSITE" id="PS51360">
    <property type="entry name" value="PLUS3"/>
    <property type="match status" value="1"/>
</dbReference>
<keyword evidence="3 4" id="KW-0862">Zinc</keyword>
<dbReference type="Gene3D" id="1.10.245.10">
    <property type="entry name" value="SWIB/MDM2 domain"/>
    <property type="match status" value="1"/>
</dbReference>
<feature type="zinc finger region" description="C3H1-type" evidence="4">
    <location>
        <begin position="1676"/>
        <end position="1703"/>
    </location>
</feature>
<dbReference type="PROSITE" id="PS51925">
    <property type="entry name" value="SWIB_MDM2"/>
    <property type="match status" value="1"/>
</dbReference>
<dbReference type="SUPFAM" id="SSF159042">
    <property type="entry name" value="Plus3-like"/>
    <property type="match status" value="1"/>
</dbReference>
<dbReference type="SUPFAM" id="SSF55277">
    <property type="entry name" value="GYF domain"/>
    <property type="match status" value="1"/>
</dbReference>
<dbReference type="Pfam" id="PF03126">
    <property type="entry name" value="Plus-3"/>
    <property type="match status" value="1"/>
</dbReference>
<proteinExistence type="predicted"/>
<feature type="compositionally biased region" description="Polar residues" evidence="5">
    <location>
        <begin position="957"/>
        <end position="992"/>
    </location>
</feature>
<dbReference type="InterPro" id="IPR000571">
    <property type="entry name" value="Znf_CCCH"/>
</dbReference>
<evidence type="ECO:0000259" key="7">
    <source>
        <dbReference type="PROSITE" id="PS50829"/>
    </source>
</evidence>
<dbReference type="SUPFAM" id="SSF47592">
    <property type="entry name" value="SWIB/MDM2 domain"/>
    <property type="match status" value="1"/>
</dbReference>
<dbReference type="Proteomes" id="UP001188597">
    <property type="component" value="Unassembled WGS sequence"/>
</dbReference>
<feature type="compositionally biased region" description="Polar residues" evidence="5">
    <location>
        <begin position="1535"/>
        <end position="1547"/>
    </location>
</feature>
<dbReference type="Pfam" id="PF25980">
    <property type="entry name" value="NERD_plant"/>
    <property type="match status" value="1"/>
</dbReference>
<dbReference type="EMBL" id="JAVXUP010001442">
    <property type="protein sequence ID" value="KAK3011612.1"/>
    <property type="molecule type" value="Genomic_DNA"/>
</dbReference>
<evidence type="ECO:0000259" key="9">
    <source>
        <dbReference type="PROSITE" id="PS51925"/>
    </source>
</evidence>
<dbReference type="GO" id="GO:0003677">
    <property type="term" value="F:DNA binding"/>
    <property type="evidence" value="ECO:0007669"/>
    <property type="project" value="InterPro"/>
</dbReference>
<dbReference type="SUPFAM" id="SSF90229">
    <property type="entry name" value="CCCH zinc finger"/>
    <property type="match status" value="1"/>
</dbReference>
<dbReference type="InterPro" id="IPR058668">
    <property type="entry name" value="NERD_dom"/>
</dbReference>
<comment type="caution">
    <text evidence="10">The sequence shown here is derived from an EMBL/GenBank/DDBJ whole genome shotgun (WGS) entry which is preliminary data.</text>
</comment>
<feature type="region of interest" description="Disordered" evidence="5">
    <location>
        <begin position="1393"/>
        <end position="1435"/>
    </location>
</feature>
<dbReference type="SMART" id="SM00151">
    <property type="entry name" value="SWIB"/>
    <property type="match status" value="1"/>
</dbReference>
<dbReference type="PROSITE" id="PS50829">
    <property type="entry name" value="GYF"/>
    <property type="match status" value="1"/>
</dbReference>
<name>A0AA89AQS1_9ASTE</name>
<feature type="region of interest" description="Disordered" evidence="5">
    <location>
        <begin position="852"/>
        <end position="882"/>
    </location>
</feature>
<evidence type="ECO:0000313" key="10">
    <source>
        <dbReference type="EMBL" id="KAK3011612.1"/>
    </source>
</evidence>
<evidence type="ECO:0000256" key="4">
    <source>
        <dbReference type="PROSITE-ProRule" id="PRU00723"/>
    </source>
</evidence>
<feature type="region of interest" description="Disordered" evidence="5">
    <location>
        <begin position="793"/>
        <end position="820"/>
    </location>
</feature>
<feature type="region of interest" description="Disordered" evidence="5">
    <location>
        <begin position="1632"/>
        <end position="1677"/>
    </location>
</feature>
<dbReference type="Pfam" id="PF02213">
    <property type="entry name" value="GYF"/>
    <property type="match status" value="1"/>
</dbReference>
<dbReference type="CDD" id="cd00072">
    <property type="entry name" value="GYF"/>
    <property type="match status" value="1"/>
</dbReference>
<evidence type="ECO:0000256" key="2">
    <source>
        <dbReference type="ARBA" id="ARBA00022771"/>
    </source>
</evidence>
<feature type="region of interest" description="Disordered" evidence="5">
    <location>
        <begin position="1"/>
        <end position="64"/>
    </location>
</feature>
<dbReference type="InterPro" id="IPR004343">
    <property type="entry name" value="Plus-3_dom"/>
</dbReference>
<dbReference type="InterPro" id="IPR019835">
    <property type="entry name" value="SWIB_domain"/>
</dbReference>
<dbReference type="PANTHER" id="PTHR46695">
    <property type="entry name" value="ZINC FINGER CCCH DOMAIN-CONTAINING PROTEIN 44-RELATED"/>
    <property type="match status" value="1"/>
</dbReference>
<feature type="compositionally biased region" description="Polar residues" evidence="5">
    <location>
        <begin position="1345"/>
        <end position="1354"/>
    </location>
</feature>
<keyword evidence="11" id="KW-1185">Reference proteome</keyword>
<sequence>MEAVGGAELPSVDQCEPIREMDDSQLVGAPEAAAVTGGGGAAAAAEVKRKRGRPPRGQAKTPPLKKAKEEEDVCFICFDGGSLVLCDRRYSRVPVNPSVILRYVIEFSSIAKAQVDFDDKSSWEYLFKVYWIYLKEKLSLTLTELSQAKNPWKGTEILAGKGHSRDAHYGRSDGKSSISVGSSEPVEENSHKRRKTKEQLQILYKASLSNERCSDKNTEWATKDLLEFVAHMKNGDTSILSQFDVQELLLEYIKRNNLRDPRRKSQIICDLRLTNLFGKPRVGHFEMLKLLEFHFLVKEEPKKDVFIRGGIVNALASQFEDDVNNGILQMMGKDKKRRTRRKGEDRAPQTNLDDYAAIDVHNMNLIYLRRNVMECLMEDNDKFHDKVVGSIVRIRISSTDQKQDLYRLVQVVGTNKVAVPYKVGNKTTDVMLEVLNLDKKEAISIDSISNQDFSEGEIQGKAISLQAVRLNDSLEAEILKLNHLRDRASENGRRKEYPLLLLKTPEERQRRLREIPEVHADPNMDPSYESEEDSGKLNAKKQVHFLLLDICLPSGDVETLQVDMKPRHSGFTRKGSKVTSPQERDNEEASTKVLERVKKGEVACTPLGSERPGIEIDQTAVSSTSLSGIASETSSATVNMVDTPFAKNNEADKVWHYRDPNGKIQGPFSMAQLQKWSTTGYFPSDMRIWASDRQNDSILLTDALNGQFHKASPLLYNVPLKSKEVGGVSESKLYNSDGRRGEKLSAGQQIEGDWHHSNARIQMFGSNELGRSDGLGSHSSEQGTPAVSYDKEIQARSCSPHADSFRGSYNQSRVHSPLPVSTLSGKPYVSHEAERWNPDLNQAHWNSLQLTGGQSHENLSNSQDFSGQSSGQNWRTSPVNFTPNNLDCNSALASLTMSNDSSKLNGEVGKSNLHSPTPKATGDGEDSEGQAAENKLFTATGVPMQDSDIQDLPSPTPNTSTRAQIGQAAENEQSVPSSFPVQDSGPSRSSASSLVVGRTQFPETADEWGGYSPTPVKPSVQEWESSIVSVSSLKLTEPASDHFANPGSKGDQLMHSSLSNPASNLSSWQVVEPIEFSTLAEESVSDLLAEVDAMESQSGLASPTSVMKCGEELIHGSKYDSFSPIEEFSPTPDLGSSTGDMHLPCQSTITDELGASQPDAPDPLKRCYGLSATSAEVHEEAKSIDVLVNEASCNILPMASAPFITCQDLVTTDSAQAAGPETVAGSGAKKQSSTETRVEGDMKSIDVSCNQVGSHIQPSVRISLGQDTVDKDISPGAGTEGVDSGLLKLQQAPTGTEVEGVTKSIDVINELEDSAIQALASFSKRQGKEEGSVCGEGLEADTGRGTRQQSSTAESEGEPKPADGPCNPEGFHIRPPVPLTVRPETVGIACGEGLEADTGRGTRQQSSATAESEGEPKPADGPCNPEGFRIRPPVPLTVRPKTVGIACGEGLEADTGRGTRDQVSTTAESEGEPKPSDGPCNAEGSSIQPPVSFTVGPETVGMNISCTAGSEAMDTGWGTIQQSPARVEEGKETKQSTAPANQEQAGSHMQPHPPFAVSRDMTDANTARRAGAEDTDSGSGTMQGEVNLGWGRSAQGNANMGWGMGQGMARGSTNMNRGAFNGNVGRESLQRYGGDRYTGPRDRAFQGGESGFGRGKPLRGTQSVGSAGGGYSRPPPKGQRVCKFYESGHCKKGAFCNYLHPGT</sequence>
<dbReference type="PROSITE" id="PS50103">
    <property type="entry name" value="ZF_C3H1"/>
    <property type="match status" value="1"/>
</dbReference>
<evidence type="ECO:0008006" key="12">
    <source>
        <dbReference type="Google" id="ProtNLM"/>
    </source>
</evidence>